<dbReference type="Proteomes" id="UP001157974">
    <property type="component" value="Unassembled WGS sequence"/>
</dbReference>
<evidence type="ECO:0000256" key="3">
    <source>
        <dbReference type="ARBA" id="ARBA00022776"/>
    </source>
</evidence>
<keyword evidence="4" id="KW-0226">DNA condensation</keyword>
<dbReference type="Pfam" id="PF12717">
    <property type="entry name" value="Cnd1"/>
    <property type="match status" value="1"/>
</dbReference>
<dbReference type="InterPro" id="IPR032682">
    <property type="entry name" value="Cnd1_C"/>
</dbReference>
<evidence type="ECO:0000256" key="5">
    <source>
        <dbReference type="ARBA" id="ARBA00023242"/>
    </source>
</evidence>
<dbReference type="InterPro" id="IPR026971">
    <property type="entry name" value="CND1/NCAPD3"/>
</dbReference>
<evidence type="ECO:0000313" key="12">
    <source>
        <dbReference type="Proteomes" id="UP001157974"/>
    </source>
</evidence>
<evidence type="ECO:0000256" key="6">
    <source>
        <dbReference type="ARBA" id="ARBA00023306"/>
    </source>
</evidence>
<evidence type="ECO:0000256" key="8">
    <source>
        <dbReference type="SAM" id="MobiDB-lite"/>
    </source>
</evidence>
<feature type="compositionally biased region" description="Basic residues" evidence="8">
    <location>
        <begin position="1113"/>
        <end position="1123"/>
    </location>
</feature>
<keyword evidence="5" id="KW-0539">Nucleus</keyword>
<dbReference type="PANTHER" id="PTHR14222">
    <property type="entry name" value="CONDENSIN"/>
    <property type="match status" value="1"/>
</dbReference>
<protein>
    <recommendedName>
        <fullName evidence="13">Condensin complex subunit 1</fullName>
    </recommendedName>
</protein>
<dbReference type="InterPro" id="IPR011989">
    <property type="entry name" value="ARM-like"/>
</dbReference>
<dbReference type="GO" id="GO:0005634">
    <property type="term" value="C:nucleus"/>
    <property type="evidence" value="ECO:0007669"/>
    <property type="project" value="UniProtKB-SubCell"/>
</dbReference>
<sequence length="1137" mass="126137">MNEFVIPLHFEELEKQDILDLARVRYRSPKENLRTVKGVSWWTEEGEHAVSELYWLVKTFRDLSNNEKQELVERMREAVEKAVKLRKLSALKSTGFFVAFLINVAEDLESEPVAAKGKGKQNQEWSWTAQGLETALRCLTQITEQKNDIAENKYTENFTSMSWRAALTAMERSSAVKNSALMDLVFRIISVGISRWAQSMPISAALVHLVHRQEHVAPSVATLLIKFNRKPDFKDFVDSTIAELCSSARLSDLNRDTSAGKYLGIVFSTIATGDAALLARYSKELVIPLLDHEPYTLRSGVVDALATSTLDQQVMGEYEDLRAEIYDVLVARVCDVNAFTRSRTIQAWMRLAEAHVVTHYELAELAQLVTDRLHDKAAAVRKSALQLWQVIMEHNPFSPTLSRQMVETAKESAKGETSEDSKKQAGLNSYVIVVENAELAVQRASNLLKSDSVTDVVEAINMLSCSRKFQVHGADSAVRSILTLILARDKAVSDAACRCIEENLCQDQSPEASTKELSTSLLKSLVLLVRSATVGERVCIESCIKRLYASDGHAGSLIKSTTFSKILWDVISGRAGGALSEIRKVACITLGAVTSASGTEDGPSSVVSSKRIAILTSVAVQHEDPALAREACSLICRIVPRTSPGAEEAACEIVDKVLISSADDGSVPNDFWLPLAEQALNATYAISAQPEKLAADMIHRIGSRTLQKPTEWAVTRFVFIIGHTAVRQLVFNEERARELSRSPTIETESRTNGDNKGDEEIEDVVGVSLGAEADAAVERGEQELVGEGSILGRFAPLVAKVATDRNASDVQRAAAASSLAKLMAVHSFMCEHYVRLMFSLLDPSNAPPVVRGNSIVALGDLSFRHPNILEPWSAKMYSSLRDEDPMVRRYTLSTLTHLILNDMVKVRGQVVELVLCLKDNDERLQALSKLFFHELSRKGGNLIYNILPDTLSCLSQRKDVDRGTYREVMKFLVSFLDKSRHAEGMVDKLCPRFRASDEVQEWRDLSFVLSLLPYQDRALRGLMDNFKTYADKLDDAEVRENFEAIAAKVRHLPKIDKALAAEFEASIKRIANRKEDEDVKDVIQDLDMYGATPKAKSRSQSVSKSTLASTVKTSRRKKGRRKVMPLTPTALNLSGEN</sequence>
<name>A0AAV8UQX5_9RHOD</name>
<dbReference type="SUPFAM" id="SSF48371">
    <property type="entry name" value="ARM repeat"/>
    <property type="match status" value="1"/>
</dbReference>
<evidence type="ECO:0000259" key="10">
    <source>
        <dbReference type="Pfam" id="PF12922"/>
    </source>
</evidence>
<keyword evidence="6" id="KW-0131">Cell cycle</keyword>
<dbReference type="Gene3D" id="1.25.10.10">
    <property type="entry name" value="Leucine-rich Repeat Variant"/>
    <property type="match status" value="2"/>
</dbReference>
<feature type="region of interest" description="Disordered" evidence="8">
    <location>
        <begin position="1092"/>
        <end position="1137"/>
    </location>
</feature>
<proteinExistence type="predicted"/>
<keyword evidence="3" id="KW-0498">Mitosis</keyword>
<reference evidence="11 12" key="1">
    <citation type="journal article" date="2023" name="Nat. Commun.">
        <title>Origin of minicircular mitochondrial genomes in red algae.</title>
        <authorList>
            <person name="Lee Y."/>
            <person name="Cho C.H."/>
            <person name="Lee Y.M."/>
            <person name="Park S.I."/>
            <person name="Yang J.H."/>
            <person name="West J.A."/>
            <person name="Bhattacharya D."/>
            <person name="Yoon H.S."/>
        </authorList>
    </citation>
    <scope>NUCLEOTIDE SEQUENCE [LARGE SCALE GENOMIC DNA]</scope>
    <source>
        <strain evidence="11 12">CCMP1338</strain>
        <tissue evidence="11">Whole cell</tissue>
    </source>
</reference>
<dbReference type="InterPro" id="IPR016024">
    <property type="entry name" value="ARM-type_fold"/>
</dbReference>
<comment type="subcellular location">
    <subcellularLocation>
        <location evidence="1">Nucleus</location>
    </subcellularLocation>
</comment>
<dbReference type="GO" id="GO:0042393">
    <property type="term" value="F:histone binding"/>
    <property type="evidence" value="ECO:0007669"/>
    <property type="project" value="TreeGrafter"/>
</dbReference>
<dbReference type="GO" id="GO:0051301">
    <property type="term" value="P:cell division"/>
    <property type="evidence" value="ECO:0007669"/>
    <property type="project" value="UniProtKB-KW"/>
</dbReference>
<feature type="domain" description="Condensin complex subunit 1 C-terminal" evidence="9">
    <location>
        <begin position="849"/>
        <end position="1010"/>
    </location>
</feature>
<evidence type="ECO:0000256" key="2">
    <source>
        <dbReference type="ARBA" id="ARBA00022618"/>
    </source>
</evidence>
<evidence type="ECO:0000256" key="4">
    <source>
        <dbReference type="ARBA" id="ARBA00023067"/>
    </source>
</evidence>
<evidence type="ECO:0000259" key="9">
    <source>
        <dbReference type="Pfam" id="PF12717"/>
    </source>
</evidence>
<comment type="caution">
    <text evidence="11">The sequence shown here is derived from an EMBL/GenBank/DDBJ whole genome shotgun (WGS) entry which is preliminary data.</text>
</comment>
<keyword evidence="7" id="KW-0175">Coiled coil</keyword>
<evidence type="ECO:0000256" key="7">
    <source>
        <dbReference type="SAM" id="Coils"/>
    </source>
</evidence>
<dbReference type="Pfam" id="PF12922">
    <property type="entry name" value="Cnd1_N"/>
    <property type="match status" value="1"/>
</dbReference>
<dbReference type="GO" id="GO:0000779">
    <property type="term" value="C:condensed chromosome, centromeric region"/>
    <property type="evidence" value="ECO:0007669"/>
    <property type="project" value="TreeGrafter"/>
</dbReference>
<evidence type="ECO:0000313" key="11">
    <source>
        <dbReference type="EMBL" id="KAJ8903988.1"/>
    </source>
</evidence>
<gene>
    <name evidence="11" type="ORF">NDN08_000518</name>
</gene>
<dbReference type="AlphaFoldDB" id="A0AAV8UQX5"/>
<organism evidence="11 12">
    <name type="scientific">Rhodosorus marinus</name>
    <dbReference type="NCBI Taxonomy" id="101924"/>
    <lineage>
        <taxon>Eukaryota</taxon>
        <taxon>Rhodophyta</taxon>
        <taxon>Stylonematophyceae</taxon>
        <taxon>Stylonematales</taxon>
        <taxon>Stylonemataceae</taxon>
        <taxon>Rhodosorus</taxon>
    </lineage>
</organism>
<dbReference type="InterPro" id="IPR024324">
    <property type="entry name" value="Condensin_cplx_su1_N"/>
</dbReference>
<feature type="coiled-coil region" evidence="7">
    <location>
        <begin position="61"/>
        <end position="88"/>
    </location>
</feature>
<dbReference type="GO" id="GO:0000796">
    <property type="term" value="C:condensin complex"/>
    <property type="evidence" value="ECO:0007669"/>
    <property type="project" value="TreeGrafter"/>
</dbReference>
<dbReference type="EMBL" id="JAMWBK010000006">
    <property type="protein sequence ID" value="KAJ8903988.1"/>
    <property type="molecule type" value="Genomic_DNA"/>
</dbReference>
<dbReference type="GO" id="GO:0010032">
    <property type="term" value="P:meiotic chromosome condensation"/>
    <property type="evidence" value="ECO:0007669"/>
    <property type="project" value="TreeGrafter"/>
</dbReference>
<accession>A0AAV8UQX5</accession>
<evidence type="ECO:0008006" key="13">
    <source>
        <dbReference type="Google" id="ProtNLM"/>
    </source>
</evidence>
<feature type="domain" description="Condensin complex subunit 1 N-terminal" evidence="10">
    <location>
        <begin position="54"/>
        <end position="200"/>
    </location>
</feature>
<dbReference type="GO" id="GO:0007076">
    <property type="term" value="P:mitotic chromosome condensation"/>
    <property type="evidence" value="ECO:0007669"/>
    <property type="project" value="InterPro"/>
</dbReference>
<keyword evidence="12" id="KW-1185">Reference proteome</keyword>
<keyword evidence="2" id="KW-0132">Cell division</keyword>
<feature type="compositionally biased region" description="Polar residues" evidence="8">
    <location>
        <begin position="1098"/>
        <end position="1112"/>
    </location>
</feature>
<evidence type="ECO:0000256" key="1">
    <source>
        <dbReference type="ARBA" id="ARBA00004123"/>
    </source>
</evidence>
<dbReference type="PANTHER" id="PTHR14222:SF2">
    <property type="entry name" value="CONDENSIN COMPLEX SUBUNIT 1"/>
    <property type="match status" value="1"/>
</dbReference>